<protein>
    <submittedName>
        <fullName evidence="1">Uncharacterized protein</fullName>
    </submittedName>
</protein>
<evidence type="ECO:0000313" key="2">
    <source>
        <dbReference type="Proteomes" id="UP000886833"/>
    </source>
</evidence>
<accession>A0A9D1GBC3</accession>
<comment type="caution">
    <text evidence="1">The sequence shown here is derived from an EMBL/GenBank/DDBJ whole genome shotgun (WGS) entry which is preliminary data.</text>
</comment>
<reference evidence="1" key="1">
    <citation type="submission" date="2020-10" db="EMBL/GenBank/DDBJ databases">
        <authorList>
            <person name="Gilroy R."/>
        </authorList>
    </citation>
    <scope>NUCLEOTIDE SEQUENCE</scope>
    <source>
        <strain evidence="1">CHK195-26880</strain>
    </source>
</reference>
<dbReference type="Proteomes" id="UP000886833">
    <property type="component" value="Unassembled WGS sequence"/>
</dbReference>
<name>A0A9D1GBC3_9FIRM</name>
<sequence length="142" mass="16390">MIEGNKVEVFLSDELREKTKLFSLEKDLVICGSHDNGLKLLNSEHNLQITFEDVSNFSIDYANNGHLTFVLSTPWLLISMPEILSKEHLKILKNIIDNLDGNNMAIYAFINNKLNSFIFDDTYKDNKDMLVKVLKKKKLEIK</sequence>
<proteinExistence type="predicted"/>
<dbReference type="AlphaFoldDB" id="A0A9D1GBC3"/>
<dbReference type="EMBL" id="DVKQ01000018">
    <property type="protein sequence ID" value="HIT37184.1"/>
    <property type="molecule type" value="Genomic_DNA"/>
</dbReference>
<organism evidence="1 2">
    <name type="scientific">Candidatus Onthousia faecipullorum</name>
    <dbReference type="NCBI Taxonomy" id="2840887"/>
    <lineage>
        <taxon>Bacteria</taxon>
        <taxon>Bacillati</taxon>
        <taxon>Bacillota</taxon>
        <taxon>Bacilli</taxon>
        <taxon>Candidatus Onthousia</taxon>
    </lineage>
</organism>
<reference evidence="1" key="2">
    <citation type="journal article" date="2021" name="PeerJ">
        <title>Extensive microbial diversity within the chicken gut microbiome revealed by metagenomics and culture.</title>
        <authorList>
            <person name="Gilroy R."/>
            <person name="Ravi A."/>
            <person name="Getino M."/>
            <person name="Pursley I."/>
            <person name="Horton D.L."/>
            <person name="Alikhan N.F."/>
            <person name="Baker D."/>
            <person name="Gharbi K."/>
            <person name="Hall N."/>
            <person name="Watson M."/>
            <person name="Adriaenssens E.M."/>
            <person name="Foster-Nyarko E."/>
            <person name="Jarju S."/>
            <person name="Secka A."/>
            <person name="Antonio M."/>
            <person name="Oren A."/>
            <person name="Chaudhuri R.R."/>
            <person name="La Ragione R."/>
            <person name="Hildebrand F."/>
            <person name="Pallen M.J."/>
        </authorList>
    </citation>
    <scope>NUCLEOTIDE SEQUENCE</scope>
    <source>
        <strain evidence="1">CHK195-26880</strain>
    </source>
</reference>
<gene>
    <name evidence="1" type="ORF">IAB59_01725</name>
</gene>
<evidence type="ECO:0000313" key="1">
    <source>
        <dbReference type="EMBL" id="HIT37184.1"/>
    </source>
</evidence>